<sequence>MSLSRIGLGLLALLIAQSLHAQPKMEHPLPLFAFELVARPGQTTKLTIRGLRLDGVTEIRVSDPKVRAKLLGNNKSVNIPNNEYPLNRVGDRTIDIELTLPAEIASRSIPITLIGPGGESPPCMIGVADDLPQIAEKEPNDRYTEAQVIPYPAVVVGKINRNRDIDLYEIEGKAGAWIHVEVESARYGAPVDSILSIIGKNGEILAQDDDRGPKGDAQLRYRFPANGRIRLLVQEANDFGGEDRSPYRLRIERSQPGGP</sequence>
<keyword evidence="4" id="KW-1185">Reference proteome</keyword>
<accession>A0A6C2YWL5</accession>
<feature type="compositionally biased region" description="Basic and acidic residues" evidence="1">
    <location>
        <begin position="241"/>
        <end position="253"/>
    </location>
</feature>
<dbReference type="EMBL" id="LR593887">
    <property type="protein sequence ID" value="VTS07860.1"/>
    <property type="molecule type" value="Genomic_DNA"/>
</dbReference>
<dbReference type="EMBL" id="LR586016">
    <property type="protein sequence ID" value="VIP05252.1"/>
    <property type="molecule type" value="Genomic_DNA"/>
</dbReference>
<dbReference type="RefSeq" id="WP_162660333.1">
    <property type="nucleotide sequence ID" value="NZ_LR593887.1"/>
</dbReference>
<dbReference type="InParanoid" id="A0A6C2YWL5"/>
<reference evidence="3" key="1">
    <citation type="submission" date="2019-04" db="EMBL/GenBank/DDBJ databases">
        <authorList>
            <consortium name="Science for Life Laboratories"/>
        </authorList>
    </citation>
    <scope>NUCLEOTIDE SEQUENCE</scope>
    <source>
        <strain evidence="3">MBLW1</strain>
    </source>
</reference>
<evidence type="ECO:0000313" key="3">
    <source>
        <dbReference type="EMBL" id="VIP05252.1"/>
    </source>
</evidence>
<dbReference type="Proteomes" id="UP000464378">
    <property type="component" value="Chromosome"/>
</dbReference>
<gene>
    <name evidence="3" type="ORF">GMBLW1_39410</name>
</gene>
<keyword evidence="2" id="KW-0732">Signal</keyword>
<name>A0A6C2YWL5_9BACT</name>
<organism evidence="3">
    <name type="scientific">Tuwongella immobilis</name>
    <dbReference type="NCBI Taxonomy" id="692036"/>
    <lineage>
        <taxon>Bacteria</taxon>
        <taxon>Pseudomonadati</taxon>
        <taxon>Planctomycetota</taxon>
        <taxon>Planctomycetia</taxon>
        <taxon>Gemmatales</taxon>
        <taxon>Gemmataceae</taxon>
        <taxon>Tuwongella</taxon>
    </lineage>
</organism>
<protein>
    <submittedName>
        <fullName evidence="3">Peptidase domain protein</fullName>
    </submittedName>
</protein>
<evidence type="ECO:0000256" key="2">
    <source>
        <dbReference type="SAM" id="SignalP"/>
    </source>
</evidence>
<evidence type="ECO:0000256" key="1">
    <source>
        <dbReference type="SAM" id="MobiDB-lite"/>
    </source>
</evidence>
<proteinExistence type="predicted"/>
<dbReference type="AlphaFoldDB" id="A0A6C2YWL5"/>
<dbReference type="KEGG" id="tim:GMBLW1_39410"/>
<dbReference type="Gene3D" id="2.60.120.380">
    <property type="match status" value="1"/>
</dbReference>
<feature type="chain" id="PRO_5036172879" evidence="2">
    <location>
        <begin position="22"/>
        <end position="259"/>
    </location>
</feature>
<feature type="signal peptide" evidence="2">
    <location>
        <begin position="1"/>
        <end position="21"/>
    </location>
</feature>
<evidence type="ECO:0000313" key="4">
    <source>
        <dbReference type="Proteomes" id="UP000464378"/>
    </source>
</evidence>
<feature type="region of interest" description="Disordered" evidence="1">
    <location>
        <begin position="240"/>
        <end position="259"/>
    </location>
</feature>